<dbReference type="Gene3D" id="3.40.50.720">
    <property type="entry name" value="NAD(P)-binding Rossmann-like Domain"/>
    <property type="match status" value="1"/>
</dbReference>
<organism evidence="3 4">
    <name type="scientific">Actinomyces urogenitalis</name>
    <dbReference type="NCBI Taxonomy" id="103621"/>
    <lineage>
        <taxon>Bacteria</taxon>
        <taxon>Bacillati</taxon>
        <taxon>Actinomycetota</taxon>
        <taxon>Actinomycetes</taxon>
        <taxon>Actinomycetales</taxon>
        <taxon>Actinomycetaceae</taxon>
        <taxon>Actinomyces</taxon>
    </lineage>
</organism>
<dbReference type="PANTHER" id="PTHR43708">
    <property type="entry name" value="CONSERVED EXPRESSED OXIDOREDUCTASE (EUROFUNG)"/>
    <property type="match status" value="1"/>
</dbReference>
<proteinExistence type="predicted"/>
<accession>A0A2I1KSI8</accession>
<dbReference type="GO" id="GO:0000166">
    <property type="term" value="F:nucleotide binding"/>
    <property type="evidence" value="ECO:0007669"/>
    <property type="project" value="InterPro"/>
</dbReference>
<gene>
    <name evidence="3" type="ORF">CYJ26_07125</name>
</gene>
<dbReference type="InterPro" id="IPR055170">
    <property type="entry name" value="GFO_IDH_MocA-like_dom"/>
</dbReference>
<dbReference type="RefSeq" id="WP_006548025.1">
    <property type="nucleotide sequence ID" value="NZ_CP136961.1"/>
</dbReference>
<dbReference type="EMBL" id="PKHA01000006">
    <property type="protein sequence ID" value="PKY98583.1"/>
    <property type="molecule type" value="Genomic_DNA"/>
</dbReference>
<evidence type="ECO:0000259" key="2">
    <source>
        <dbReference type="Pfam" id="PF22725"/>
    </source>
</evidence>
<dbReference type="InterPro" id="IPR036291">
    <property type="entry name" value="NAD(P)-bd_dom_sf"/>
</dbReference>
<name>A0A2I1KSI8_9ACTO</name>
<evidence type="ECO:0000259" key="1">
    <source>
        <dbReference type="Pfam" id="PF01408"/>
    </source>
</evidence>
<dbReference type="InterPro" id="IPR051317">
    <property type="entry name" value="Gfo/Idh/MocA_oxidoreduct"/>
</dbReference>
<evidence type="ECO:0000313" key="3">
    <source>
        <dbReference type="EMBL" id="PKY98583.1"/>
    </source>
</evidence>
<sequence>MSTAHIHPTHHLAIIGYGTQGVYHTRNLRALQDVAIEVVGVYDTDPRAHEDARADGLHVYSSHQDLLADPSIDVVFICTPNDSHYDYAAALRAGKHVLCEKPATMSSQEMRSIKAIAEETGHMFMVHQNRRWDPDFNVIKTIYNDQLIDEPTYLEQRIHGSRGIPGDWHQKPEHGGGMVLDWGVHTVDRLLTMVGSPVADVYGELSFALGHEVDDGFRARLTFANGFKAMVDVSTTSFLPEAKFWMQSASGSVVIEDREMNGRIVRRTGAEEEDATPVQAGVGLTKTMAPRILDYAKMASTTPPVEVLPLPHIATDVMDFYRNARDIMDGAAEPVITNDSVIRCLTVLEAVIESARTHEIVHPER</sequence>
<feature type="domain" description="GFO/IDH/MocA-like oxidoreductase" evidence="2">
    <location>
        <begin position="139"/>
        <end position="240"/>
    </location>
</feature>
<feature type="domain" description="Gfo/Idh/MocA-like oxidoreductase N-terminal" evidence="1">
    <location>
        <begin position="12"/>
        <end position="127"/>
    </location>
</feature>
<dbReference type="AlphaFoldDB" id="A0A2I1KSI8"/>
<dbReference type="GeneID" id="81708702"/>
<dbReference type="SUPFAM" id="SSF51735">
    <property type="entry name" value="NAD(P)-binding Rossmann-fold domains"/>
    <property type="match status" value="1"/>
</dbReference>
<protein>
    <submittedName>
        <fullName evidence="3">Gfo/Idh/MocA family oxidoreductase</fullName>
    </submittedName>
</protein>
<dbReference type="InterPro" id="IPR000683">
    <property type="entry name" value="Gfo/Idh/MocA-like_OxRdtase_N"/>
</dbReference>
<dbReference type="Pfam" id="PF01408">
    <property type="entry name" value="GFO_IDH_MocA"/>
    <property type="match status" value="1"/>
</dbReference>
<dbReference type="Proteomes" id="UP000234778">
    <property type="component" value="Unassembled WGS sequence"/>
</dbReference>
<dbReference type="Pfam" id="PF22725">
    <property type="entry name" value="GFO_IDH_MocA_C3"/>
    <property type="match status" value="1"/>
</dbReference>
<evidence type="ECO:0000313" key="4">
    <source>
        <dbReference type="Proteomes" id="UP000234778"/>
    </source>
</evidence>
<dbReference type="Gene3D" id="3.30.360.10">
    <property type="entry name" value="Dihydrodipicolinate Reductase, domain 2"/>
    <property type="match status" value="1"/>
</dbReference>
<comment type="caution">
    <text evidence="3">The sequence shown here is derived from an EMBL/GenBank/DDBJ whole genome shotgun (WGS) entry which is preliminary data.</text>
</comment>
<reference evidence="3 4" key="1">
    <citation type="submission" date="2017-12" db="EMBL/GenBank/DDBJ databases">
        <title>Phylogenetic diversity of female urinary microbiome.</title>
        <authorList>
            <person name="Thomas-White K."/>
            <person name="Wolfe A.J."/>
        </authorList>
    </citation>
    <scope>NUCLEOTIDE SEQUENCE [LARGE SCALE GENOMIC DNA]</scope>
    <source>
        <strain evidence="3 4">UMB0319</strain>
    </source>
</reference>
<dbReference type="PANTHER" id="PTHR43708:SF8">
    <property type="entry name" value="OXIDOREDUCTASE"/>
    <property type="match status" value="1"/>
</dbReference>
<dbReference type="SUPFAM" id="SSF55347">
    <property type="entry name" value="Glyceraldehyde-3-phosphate dehydrogenase-like, C-terminal domain"/>
    <property type="match status" value="1"/>
</dbReference>